<feature type="compositionally biased region" description="Low complexity" evidence="1">
    <location>
        <begin position="101"/>
        <end position="114"/>
    </location>
</feature>
<organism evidence="2 3">
    <name type="scientific">Nesterenkonia rhizosphaerae</name>
    <dbReference type="NCBI Taxonomy" id="1348272"/>
    <lineage>
        <taxon>Bacteria</taxon>
        <taxon>Bacillati</taxon>
        <taxon>Actinomycetota</taxon>
        <taxon>Actinomycetes</taxon>
        <taxon>Micrococcales</taxon>
        <taxon>Micrococcaceae</taxon>
        <taxon>Nesterenkonia</taxon>
    </lineage>
</organism>
<gene>
    <name evidence="2" type="ORF">GCM10025790_21160</name>
</gene>
<dbReference type="Proteomes" id="UP001500368">
    <property type="component" value="Unassembled WGS sequence"/>
</dbReference>
<comment type="caution">
    <text evidence="2">The sequence shown here is derived from an EMBL/GenBank/DDBJ whole genome shotgun (WGS) entry which is preliminary data.</text>
</comment>
<keyword evidence="3" id="KW-1185">Reference proteome</keyword>
<dbReference type="RefSeq" id="WP_345477974.1">
    <property type="nucleotide sequence ID" value="NZ_BAABLW010000007.1"/>
</dbReference>
<accession>A0ABP9FZV1</accession>
<dbReference type="EMBL" id="BAABLW010000007">
    <property type="protein sequence ID" value="GAA4923762.1"/>
    <property type="molecule type" value="Genomic_DNA"/>
</dbReference>
<name>A0ABP9FZV1_9MICC</name>
<protein>
    <submittedName>
        <fullName evidence="2">Uncharacterized protein</fullName>
    </submittedName>
</protein>
<sequence length="114" mass="12400">MRTVELAPEESNATVEALQKAGFSVRHDPGQDMNFIVKTDTGAAVWGDVSEDSICLYQENMVSEFDGDDIESFTAAFAEIHAELEEDGFDCWDEPLAKNNGTSTDTGSDVTDEA</sequence>
<evidence type="ECO:0000256" key="1">
    <source>
        <dbReference type="SAM" id="MobiDB-lite"/>
    </source>
</evidence>
<feature type="region of interest" description="Disordered" evidence="1">
    <location>
        <begin position="91"/>
        <end position="114"/>
    </location>
</feature>
<evidence type="ECO:0000313" key="3">
    <source>
        <dbReference type="Proteomes" id="UP001500368"/>
    </source>
</evidence>
<proteinExistence type="predicted"/>
<evidence type="ECO:0000313" key="2">
    <source>
        <dbReference type="EMBL" id="GAA4923762.1"/>
    </source>
</evidence>
<reference evidence="3" key="1">
    <citation type="journal article" date="2019" name="Int. J. Syst. Evol. Microbiol.">
        <title>The Global Catalogue of Microorganisms (GCM) 10K type strain sequencing project: providing services to taxonomists for standard genome sequencing and annotation.</title>
        <authorList>
            <consortium name="The Broad Institute Genomics Platform"/>
            <consortium name="The Broad Institute Genome Sequencing Center for Infectious Disease"/>
            <person name="Wu L."/>
            <person name="Ma J."/>
        </authorList>
    </citation>
    <scope>NUCLEOTIDE SEQUENCE [LARGE SCALE GENOMIC DNA]</scope>
    <source>
        <strain evidence="3">JCM 19129</strain>
    </source>
</reference>